<keyword evidence="9" id="KW-1185">Reference proteome</keyword>
<dbReference type="PANTHER" id="PTHR12281:SF32">
    <property type="entry name" value="DCN1-LIKE PROTEIN"/>
    <property type="match status" value="1"/>
</dbReference>
<dbReference type="Gene3D" id="1.10.238.10">
    <property type="entry name" value="EF-hand"/>
    <property type="match status" value="1"/>
</dbReference>
<dbReference type="AlphaFoldDB" id="A0A8S3T524"/>
<dbReference type="OrthoDB" id="286637at2759"/>
<dbReference type="GO" id="GO:2000436">
    <property type="term" value="P:positive regulation of protein neddylation"/>
    <property type="evidence" value="ECO:0007669"/>
    <property type="project" value="UniProtKB-ARBA"/>
</dbReference>
<keyword evidence="3" id="KW-0539">Nucleus</keyword>
<evidence type="ECO:0000313" key="8">
    <source>
        <dbReference type="EMBL" id="CAG2225989.1"/>
    </source>
</evidence>
<dbReference type="Proteomes" id="UP000683360">
    <property type="component" value="Unassembled WGS sequence"/>
</dbReference>
<dbReference type="SUPFAM" id="SSF46934">
    <property type="entry name" value="UBA-like"/>
    <property type="match status" value="1"/>
</dbReference>
<evidence type="ECO:0000256" key="2">
    <source>
        <dbReference type="ARBA" id="ARBA00022786"/>
    </source>
</evidence>
<organism evidence="8 9">
    <name type="scientific">Mytilus edulis</name>
    <name type="common">Blue mussel</name>
    <dbReference type="NCBI Taxonomy" id="6550"/>
    <lineage>
        <taxon>Eukaryota</taxon>
        <taxon>Metazoa</taxon>
        <taxon>Spiralia</taxon>
        <taxon>Lophotrochozoa</taxon>
        <taxon>Mollusca</taxon>
        <taxon>Bivalvia</taxon>
        <taxon>Autobranchia</taxon>
        <taxon>Pteriomorphia</taxon>
        <taxon>Mytilida</taxon>
        <taxon>Mytiloidea</taxon>
        <taxon>Mytilidae</taxon>
        <taxon>Mytilinae</taxon>
        <taxon>Mytilus</taxon>
    </lineage>
</organism>
<dbReference type="FunFam" id="1.10.8.10:FF:000124">
    <property type="entry name" value="Defective in cullin neddylation protein 1"/>
    <property type="match status" value="1"/>
</dbReference>
<dbReference type="FunFam" id="1.10.238.200:FF:000001">
    <property type="entry name" value="DCN1-like protein"/>
    <property type="match status" value="1"/>
</dbReference>
<dbReference type="FunFam" id="1.10.238.10:FF:000030">
    <property type="entry name" value="DCN1-like protein"/>
    <property type="match status" value="1"/>
</dbReference>
<feature type="domain" description="DCUN1" evidence="7">
    <location>
        <begin position="87"/>
        <end position="275"/>
    </location>
</feature>
<reference evidence="8" key="1">
    <citation type="submission" date="2021-03" db="EMBL/GenBank/DDBJ databases">
        <authorList>
            <person name="Bekaert M."/>
        </authorList>
    </citation>
    <scope>NUCLEOTIDE SEQUENCE</scope>
</reference>
<sequence>MVGFTTNKKLTDIRVLTDYFTETFLLQHKLKSSQKEKVRQFIAFTQTNEKGAIACLGSHDWKLDLAVDNYFQAPERYNSEPSRSAAVDRKKLEALWQRYRDPHEDDKMTADGVMKFLEDLSLNPESRTVLLLAWRFKAATQCEFTKDEFISGMADLSCDSVDKLKSKCTSFESEIRDSTKFKDFYQFTFNYAKNPGQKGLDLEMAIAYWNIVLAGRFKFLDVWSEFLQEHHKRSIPKDTWNLLLDFCNMINEDMTNYDEEGAWPVLIDEFVEYARPLIKGPKSTTV</sequence>
<evidence type="ECO:0000256" key="4">
    <source>
        <dbReference type="ARBA" id="ARBA00059208"/>
    </source>
</evidence>
<dbReference type="GO" id="GO:0045116">
    <property type="term" value="P:protein neddylation"/>
    <property type="evidence" value="ECO:0007669"/>
    <property type="project" value="TreeGrafter"/>
</dbReference>
<comment type="function">
    <text evidence="6">Neddylation of cullins play an essential role in the regulation of SCF-type complexes activity.</text>
</comment>
<name>A0A8S3T524_MYTED</name>
<comment type="function">
    <text evidence="4">Required for neddylation of cullin components of SCF-type E3 ubiquitin ligase complexes. Neddylation of cullins play an essential role in the regulation of SCF-type complexes activity. Does not act by preventing deneddylation, but rather facilitates neddylation, possibly by acting with rbx-1 to recruit the Nedd8-charged E2 enzyme to the cullin component of SCF-type complexes.</text>
</comment>
<comment type="caution">
    <text evidence="8">The sequence shown here is derived from an EMBL/GenBank/DDBJ whole genome shotgun (WGS) entry which is preliminary data.</text>
</comment>
<evidence type="ECO:0000313" key="9">
    <source>
        <dbReference type="Proteomes" id="UP000683360"/>
    </source>
</evidence>
<dbReference type="GO" id="GO:0031624">
    <property type="term" value="F:ubiquitin conjugating enzyme binding"/>
    <property type="evidence" value="ECO:0007669"/>
    <property type="project" value="TreeGrafter"/>
</dbReference>
<evidence type="ECO:0000256" key="3">
    <source>
        <dbReference type="ARBA" id="ARBA00023242"/>
    </source>
</evidence>
<dbReference type="PROSITE" id="PS51229">
    <property type="entry name" value="DCUN1"/>
    <property type="match status" value="1"/>
</dbReference>
<dbReference type="InterPro" id="IPR042460">
    <property type="entry name" value="DCN1-like_PONY"/>
</dbReference>
<dbReference type="InterPro" id="IPR014764">
    <property type="entry name" value="DCN-prot"/>
</dbReference>
<proteinExistence type="predicted"/>
<evidence type="ECO:0000256" key="6">
    <source>
        <dbReference type="RuleBase" id="RU410713"/>
    </source>
</evidence>
<dbReference type="Gene3D" id="1.10.8.10">
    <property type="entry name" value="DNA helicase RuvA subunit, C-terminal domain"/>
    <property type="match status" value="1"/>
</dbReference>
<accession>A0A8S3T524</accession>
<keyword evidence="2" id="KW-0833">Ubl conjugation pathway</keyword>
<dbReference type="Pfam" id="PF14555">
    <property type="entry name" value="UBA_4"/>
    <property type="match status" value="1"/>
</dbReference>
<comment type="subunit">
    <text evidence="5">Interacts with the cullin cul-3. Interacts with ubiquitin via its UBA-like domain. Interacts with ned-8/nedd8.</text>
</comment>
<gene>
    <name evidence="8" type="ORF">MEDL_39098</name>
</gene>
<dbReference type="EMBL" id="CAJPWZ010001865">
    <property type="protein sequence ID" value="CAG2225989.1"/>
    <property type="molecule type" value="Genomic_DNA"/>
</dbReference>
<dbReference type="GO" id="GO:0032182">
    <property type="term" value="F:ubiquitin-like protein binding"/>
    <property type="evidence" value="ECO:0007669"/>
    <property type="project" value="TreeGrafter"/>
</dbReference>
<dbReference type="PANTHER" id="PTHR12281">
    <property type="entry name" value="RP42 RELATED"/>
    <property type="match status" value="1"/>
</dbReference>
<protein>
    <recommendedName>
        <fullName evidence="6">Defective in cullin neddylation protein</fullName>
    </recommendedName>
</protein>
<dbReference type="GO" id="GO:0097602">
    <property type="term" value="F:cullin family protein binding"/>
    <property type="evidence" value="ECO:0007669"/>
    <property type="project" value="TreeGrafter"/>
</dbReference>
<dbReference type="Pfam" id="PF03556">
    <property type="entry name" value="Cullin_binding"/>
    <property type="match status" value="1"/>
</dbReference>
<evidence type="ECO:0000256" key="5">
    <source>
        <dbReference type="ARBA" id="ARBA00064502"/>
    </source>
</evidence>
<evidence type="ECO:0000259" key="7">
    <source>
        <dbReference type="PROSITE" id="PS51229"/>
    </source>
</evidence>
<evidence type="ECO:0000256" key="1">
    <source>
        <dbReference type="ARBA" id="ARBA00004123"/>
    </source>
</evidence>
<dbReference type="GO" id="GO:0005634">
    <property type="term" value="C:nucleus"/>
    <property type="evidence" value="ECO:0007669"/>
    <property type="project" value="UniProtKB-SubCell"/>
</dbReference>
<dbReference type="InterPro" id="IPR009060">
    <property type="entry name" value="UBA-like_sf"/>
</dbReference>
<comment type="subcellular location">
    <subcellularLocation>
        <location evidence="1">Nucleus</location>
    </subcellularLocation>
</comment>
<dbReference type="GO" id="GO:0000151">
    <property type="term" value="C:ubiquitin ligase complex"/>
    <property type="evidence" value="ECO:0007669"/>
    <property type="project" value="TreeGrafter"/>
</dbReference>
<dbReference type="Gene3D" id="1.10.238.200">
    <property type="entry name" value="Cullin, PONY binding domain"/>
    <property type="match status" value="1"/>
</dbReference>
<dbReference type="InterPro" id="IPR005176">
    <property type="entry name" value="PONY_dom"/>
</dbReference>